<feature type="domain" description="Mur ligase C-terminal" evidence="10">
    <location>
        <begin position="342"/>
        <end position="475"/>
    </location>
</feature>
<evidence type="ECO:0000313" key="12">
    <source>
        <dbReference type="EMBL" id="OZM56662.1"/>
    </source>
</evidence>
<gene>
    <name evidence="12" type="ORF">CIB95_10580</name>
</gene>
<dbReference type="Pfam" id="PF08245">
    <property type="entry name" value="Mur_ligase_M"/>
    <property type="match status" value="1"/>
</dbReference>
<feature type="domain" description="Mur ligase central" evidence="11">
    <location>
        <begin position="108"/>
        <end position="319"/>
    </location>
</feature>
<dbReference type="GO" id="GO:0016881">
    <property type="term" value="F:acid-amino acid ligase activity"/>
    <property type="evidence" value="ECO:0007669"/>
    <property type="project" value="InterPro"/>
</dbReference>
<dbReference type="Pfam" id="PF02875">
    <property type="entry name" value="Mur_ligase_C"/>
    <property type="match status" value="1"/>
</dbReference>
<evidence type="ECO:0000259" key="10">
    <source>
        <dbReference type="Pfam" id="PF02875"/>
    </source>
</evidence>
<comment type="pathway">
    <text evidence="1 8">Cell wall biogenesis; peptidoglycan biosynthesis.</text>
</comment>
<evidence type="ECO:0000259" key="9">
    <source>
        <dbReference type="Pfam" id="PF01225"/>
    </source>
</evidence>
<dbReference type="InterPro" id="IPR000713">
    <property type="entry name" value="Mur_ligase_N"/>
</dbReference>
<keyword evidence="3 8" id="KW-0132">Cell division</keyword>
<dbReference type="InterPro" id="IPR013221">
    <property type="entry name" value="Mur_ligase_cen"/>
</dbReference>
<keyword evidence="5 8" id="KW-0573">Peptidoglycan synthesis</keyword>
<dbReference type="GO" id="GO:0005737">
    <property type="term" value="C:cytoplasm"/>
    <property type="evidence" value="ECO:0007669"/>
    <property type="project" value="UniProtKB-SubCell"/>
</dbReference>
<dbReference type="Pfam" id="PF01225">
    <property type="entry name" value="Mur_ligase"/>
    <property type="match status" value="1"/>
</dbReference>
<reference evidence="13" key="1">
    <citation type="submission" date="2017-08" db="EMBL/GenBank/DDBJ databases">
        <authorList>
            <person name="Huang Z."/>
        </authorList>
    </citation>
    <scope>NUCLEOTIDE SEQUENCE [LARGE SCALE GENOMIC DNA]</scope>
    <source>
        <strain evidence="13">SA5d-4</strain>
    </source>
</reference>
<dbReference type="GO" id="GO:0051301">
    <property type="term" value="P:cell division"/>
    <property type="evidence" value="ECO:0007669"/>
    <property type="project" value="UniProtKB-KW"/>
</dbReference>
<comment type="caution">
    <text evidence="12">The sequence shown here is derived from an EMBL/GenBank/DDBJ whole genome shotgun (WGS) entry which is preliminary data.</text>
</comment>
<keyword evidence="13" id="KW-1185">Reference proteome</keyword>
<evidence type="ECO:0000256" key="8">
    <source>
        <dbReference type="RuleBase" id="RU004135"/>
    </source>
</evidence>
<dbReference type="PANTHER" id="PTHR23135:SF4">
    <property type="entry name" value="UDP-N-ACETYLMURAMOYL-L-ALANYL-D-GLUTAMATE--2,6-DIAMINOPIMELATE LIGASE MURE HOMOLOG, CHLOROPLASTIC"/>
    <property type="match status" value="1"/>
</dbReference>
<evidence type="ECO:0000313" key="13">
    <source>
        <dbReference type="Proteomes" id="UP000217083"/>
    </source>
</evidence>
<organism evidence="12 13">
    <name type="scientific">Lottiidibacillus patelloidae</name>
    <dbReference type="NCBI Taxonomy" id="2670334"/>
    <lineage>
        <taxon>Bacteria</taxon>
        <taxon>Bacillati</taxon>
        <taxon>Bacillota</taxon>
        <taxon>Bacilli</taxon>
        <taxon>Bacillales</taxon>
        <taxon>Bacillaceae</taxon>
        <taxon>Lottiidibacillus</taxon>
    </lineage>
</organism>
<dbReference type="InterPro" id="IPR005761">
    <property type="entry name" value="UDP-N-AcMur-Glu-dNH2Pim_ligase"/>
</dbReference>
<dbReference type="InterPro" id="IPR004101">
    <property type="entry name" value="Mur_ligase_C"/>
</dbReference>
<evidence type="ECO:0000256" key="3">
    <source>
        <dbReference type="ARBA" id="ARBA00022618"/>
    </source>
</evidence>
<protein>
    <submittedName>
        <fullName evidence="12">UDP-N-acetylmuramyl peptide synthase</fullName>
    </submittedName>
</protein>
<sequence length="505" mass="56251">MEKLSHLLKKINVISTINEKDLTVNGITYHSQKVTLNDVFVCIKGYKTDGHKYIKNAVENGAVAAIVEEFQEDVEIPQYKVENSRIALAQLGAYFYGEPSKKLKMIGITATNGKTTTSYMTNEILENEGLKTGLIGTVAIKIDETVIPAELTTPESLDLQNYLKQMVDQNVSHVTMEVSSAALELHRVEKVDYDIVTFNNFGREHIDMHGTVEKYFDAKSSLIRNASERSVAILNLDCPYSSSLINKTKATTITFGVDNTEGHFYCKHLDLSTGRAKFTFQILKPINVNNIDISPGEFEVELGVPGLHSVYNAMVAIGISLLSGVSVTTIQNTLKQFKGVERRFEFVFEDGIKIIDDHFANPGNINVTLQTLNFMEYEKLHLTYAIRGERGPKVNKENAEAIVNWAKKLNIEEVTATRSISHVTDKDKVTEEELKVFLEVMEQANIKVNLFDELPDATAYSLANASSGDLILLAGCQGMDYGAEIILKQIDEMKADVNKVNILHP</sequence>
<dbReference type="GO" id="GO:0008360">
    <property type="term" value="P:regulation of cell shape"/>
    <property type="evidence" value="ECO:0007669"/>
    <property type="project" value="UniProtKB-KW"/>
</dbReference>
<dbReference type="PANTHER" id="PTHR23135">
    <property type="entry name" value="MUR LIGASE FAMILY MEMBER"/>
    <property type="match status" value="1"/>
</dbReference>
<evidence type="ECO:0000256" key="7">
    <source>
        <dbReference type="ARBA" id="ARBA00023316"/>
    </source>
</evidence>
<keyword evidence="6 8" id="KW-0131">Cell cycle</keyword>
<evidence type="ECO:0000256" key="6">
    <source>
        <dbReference type="ARBA" id="ARBA00023306"/>
    </source>
</evidence>
<dbReference type="GO" id="GO:0009252">
    <property type="term" value="P:peptidoglycan biosynthetic process"/>
    <property type="evidence" value="ECO:0007669"/>
    <property type="project" value="UniProtKB-KW"/>
</dbReference>
<dbReference type="Gene3D" id="3.40.1190.10">
    <property type="entry name" value="Mur-like, catalytic domain"/>
    <property type="match status" value="1"/>
</dbReference>
<dbReference type="Gene3D" id="3.90.190.20">
    <property type="entry name" value="Mur ligase, C-terminal domain"/>
    <property type="match status" value="1"/>
</dbReference>
<dbReference type="InterPro" id="IPR035911">
    <property type="entry name" value="MurE/MurF_N"/>
</dbReference>
<feature type="domain" description="Mur ligase N-terminal catalytic" evidence="9">
    <location>
        <begin position="24"/>
        <end position="96"/>
    </location>
</feature>
<accession>A0A263BSW0</accession>
<dbReference type="AlphaFoldDB" id="A0A263BSW0"/>
<dbReference type="GO" id="GO:0071555">
    <property type="term" value="P:cell wall organization"/>
    <property type="evidence" value="ECO:0007669"/>
    <property type="project" value="UniProtKB-KW"/>
</dbReference>
<evidence type="ECO:0000256" key="1">
    <source>
        <dbReference type="ARBA" id="ARBA00004752"/>
    </source>
</evidence>
<keyword evidence="4 8" id="KW-0133">Cell shape</keyword>
<dbReference type="Proteomes" id="UP000217083">
    <property type="component" value="Unassembled WGS sequence"/>
</dbReference>
<evidence type="ECO:0000259" key="11">
    <source>
        <dbReference type="Pfam" id="PF08245"/>
    </source>
</evidence>
<proteinExistence type="inferred from homology"/>
<evidence type="ECO:0000256" key="2">
    <source>
        <dbReference type="ARBA" id="ARBA00005898"/>
    </source>
</evidence>
<reference evidence="12 13" key="2">
    <citation type="submission" date="2017-09" db="EMBL/GenBank/DDBJ databases">
        <title>Bacillus patelloidae sp. nov., isolated from the intestinal tract of a marine limpet.</title>
        <authorList>
            <person name="Liu R."/>
            <person name="Dong C."/>
            <person name="Shao Z."/>
        </authorList>
    </citation>
    <scope>NUCLEOTIDE SEQUENCE [LARGE SCALE GENOMIC DNA]</scope>
    <source>
        <strain evidence="12 13">SA5d-4</strain>
    </source>
</reference>
<name>A0A263BSW0_9BACI</name>
<dbReference type="Gene3D" id="3.40.1390.10">
    <property type="entry name" value="MurE/MurF, N-terminal domain"/>
    <property type="match status" value="1"/>
</dbReference>
<dbReference type="RefSeq" id="WP_094924965.1">
    <property type="nucleotide sequence ID" value="NZ_NPIA01000005.1"/>
</dbReference>
<keyword evidence="7 8" id="KW-0961">Cell wall biogenesis/degradation</keyword>
<dbReference type="InterPro" id="IPR036615">
    <property type="entry name" value="Mur_ligase_C_dom_sf"/>
</dbReference>
<comment type="subcellular location">
    <subcellularLocation>
        <location evidence="8">Cytoplasm</location>
    </subcellularLocation>
</comment>
<dbReference type="GO" id="GO:0005524">
    <property type="term" value="F:ATP binding"/>
    <property type="evidence" value="ECO:0007669"/>
    <property type="project" value="InterPro"/>
</dbReference>
<dbReference type="SUPFAM" id="SSF63418">
    <property type="entry name" value="MurE/MurF N-terminal domain"/>
    <property type="match status" value="1"/>
</dbReference>
<dbReference type="InterPro" id="IPR036565">
    <property type="entry name" value="Mur-like_cat_sf"/>
</dbReference>
<evidence type="ECO:0000256" key="4">
    <source>
        <dbReference type="ARBA" id="ARBA00022960"/>
    </source>
</evidence>
<dbReference type="EMBL" id="NPIA01000005">
    <property type="protein sequence ID" value="OZM56662.1"/>
    <property type="molecule type" value="Genomic_DNA"/>
</dbReference>
<dbReference type="SUPFAM" id="SSF53244">
    <property type="entry name" value="MurD-like peptide ligases, peptide-binding domain"/>
    <property type="match status" value="1"/>
</dbReference>
<dbReference type="NCBIfam" id="TIGR01085">
    <property type="entry name" value="murE"/>
    <property type="match status" value="1"/>
</dbReference>
<comment type="similarity">
    <text evidence="2">Belongs to the MurCDEF family. MurE subfamily.</text>
</comment>
<evidence type="ECO:0000256" key="5">
    <source>
        <dbReference type="ARBA" id="ARBA00022984"/>
    </source>
</evidence>
<dbReference type="SUPFAM" id="SSF53623">
    <property type="entry name" value="MurD-like peptide ligases, catalytic domain"/>
    <property type="match status" value="1"/>
</dbReference>